<reference evidence="3" key="1">
    <citation type="submission" date="2016-10" db="EMBL/GenBank/DDBJ databases">
        <authorList>
            <person name="Varghese N."/>
            <person name="Submissions S."/>
        </authorList>
    </citation>
    <scope>NUCLEOTIDE SEQUENCE [LARGE SCALE GENOMIC DNA]</scope>
    <source>
        <strain evidence="3">FP5</strain>
    </source>
</reference>
<evidence type="ECO:0000313" key="3">
    <source>
        <dbReference type="Proteomes" id="UP000198897"/>
    </source>
</evidence>
<keyword evidence="1" id="KW-0812">Transmembrane</keyword>
<feature type="transmembrane region" description="Helical" evidence="1">
    <location>
        <begin position="56"/>
        <end position="79"/>
    </location>
</feature>
<accession>A0A1I2R219</accession>
<dbReference type="RefSeq" id="WP_089753458.1">
    <property type="nucleotide sequence ID" value="NZ_FOOG01000036.1"/>
</dbReference>
<evidence type="ECO:0000313" key="2">
    <source>
        <dbReference type="EMBL" id="SFG34033.1"/>
    </source>
</evidence>
<keyword evidence="1" id="KW-0472">Membrane</keyword>
<sequence>MDIVMIFLLLSTLTPFLFLKVGRLSLAVIQSLMLVGMWVYYLQAAFSVAPATFSPLWIIFYAGLLLSQVGWIMFIVYIVSSHGKYQKEFQ</sequence>
<protein>
    <submittedName>
        <fullName evidence="2">Uncharacterized protein</fullName>
    </submittedName>
</protein>
<name>A0A1I2R219_9BACI</name>
<organism evidence="2 3">
    <name type="scientific">Halobacillus alkaliphilus</name>
    <dbReference type="NCBI Taxonomy" id="396056"/>
    <lineage>
        <taxon>Bacteria</taxon>
        <taxon>Bacillati</taxon>
        <taxon>Bacillota</taxon>
        <taxon>Bacilli</taxon>
        <taxon>Bacillales</taxon>
        <taxon>Bacillaceae</taxon>
        <taxon>Halobacillus</taxon>
    </lineage>
</organism>
<dbReference type="EMBL" id="FOOG01000036">
    <property type="protein sequence ID" value="SFG34033.1"/>
    <property type="molecule type" value="Genomic_DNA"/>
</dbReference>
<proteinExistence type="predicted"/>
<dbReference type="AlphaFoldDB" id="A0A1I2R219"/>
<gene>
    <name evidence="2" type="ORF">SAMN05216353_13618</name>
</gene>
<evidence type="ECO:0000256" key="1">
    <source>
        <dbReference type="SAM" id="Phobius"/>
    </source>
</evidence>
<keyword evidence="3" id="KW-1185">Reference proteome</keyword>
<dbReference type="Proteomes" id="UP000198897">
    <property type="component" value="Unassembled WGS sequence"/>
</dbReference>
<keyword evidence="1" id="KW-1133">Transmembrane helix</keyword>
<dbReference type="OrthoDB" id="2967728at2"/>